<keyword evidence="4 7" id="KW-0863">Zinc-finger</keyword>
<keyword evidence="5" id="KW-0862">Zinc</keyword>
<dbReference type="Proteomes" id="UP001632038">
    <property type="component" value="Unassembled WGS sequence"/>
</dbReference>
<keyword evidence="6 8" id="KW-0539">Nucleus</keyword>
<evidence type="ECO:0000256" key="7">
    <source>
        <dbReference type="PROSITE-ProRule" id="PRU00024"/>
    </source>
</evidence>
<dbReference type="PROSITE" id="PS51017">
    <property type="entry name" value="CCT"/>
    <property type="match status" value="1"/>
</dbReference>
<dbReference type="PROSITE" id="PS50119">
    <property type="entry name" value="ZF_BBOX"/>
    <property type="match status" value="1"/>
</dbReference>
<dbReference type="PANTHER" id="PTHR31874:SF1">
    <property type="entry name" value="ZINC FINGER PROTEIN CONSTANS-LIKE 6"/>
    <property type="match status" value="1"/>
</dbReference>
<evidence type="ECO:0000259" key="11">
    <source>
        <dbReference type="PROSITE" id="PS51017"/>
    </source>
</evidence>
<dbReference type="CDD" id="cd19821">
    <property type="entry name" value="Bbox1_BBX-like"/>
    <property type="match status" value="1"/>
</dbReference>
<keyword evidence="3" id="KW-0479">Metal-binding</keyword>
<comment type="caution">
    <text evidence="12">The sequence shown here is derived from an EMBL/GenBank/DDBJ whole genome shotgun (WGS) entry which is preliminary data.</text>
</comment>
<feature type="region of interest" description="Disordered" evidence="9">
    <location>
        <begin position="61"/>
        <end position="122"/>
    </location>
</feature>
<evidence type="ECO:0000259" key="10">
    <source>
        <dbReference type="PROSITE" id="PS50119"/>
    </source>
</evidence>
<proteinExistence type="inferred from homology"/>
<feature type="domain" description="B box-type" evidence="10">
    <location>
        <begin position="18"/>
        <end position="65"/>
    </location>
</feature>
<evidence type="ECO:0000256" key="2">
    <source>
        <dbReference type="ARBA" id="ARBA00010024"/>
    </source>
</evidence>
<dbReference type="InterPro" id="IPR000315">
    <property type="entry name" value="Znf_B-box"/>
</dbReference>
<dbReference type="AlphaFoldDB" id="A0ABD3CRH2"/>
<gene>
    <name evidence="12" type="ORF">CASFOL_024314</name>
</gene>
<evidence type="ECO:0000313" key="13">
    <source>
        <dbReference type="Proteomes" id="UP001632038"/>
    </source>
</evidence>
<keyword evidence="13" id="KW-1185">Reference proteome</keyword>
<evidence type="ECO:0000256" key="5">
    <source>
        <dbReference type="ARBA" id="ARBA00022833"/>
    </source>
</evidence>
<evidence type="ECO:0000256" key="4">
    <source>
        <dbReference type="ARBA" id="ARBA00022771"/>
    </source>
</evidence>
<dbReference type="PANTHER" id="PTHR31874">
    <property type="entry name" value="CCT MOTIF FAMILY PROTEIN, EXPRESSED"/>
    <property type="match status" value="1"/>
</dbReference>
<evidence type="ECO:0000256" key="9">
    <source>
        <dbReference type="SAM" id="MobiDB-lite"/>
    </source>
</evidence>
<feature type="compositionally biased region" description="Basic residues" evidence="9">
    <location>
        <begin position="92"/>
        <end position="106"/>
    </location>
</feature>
<comment type="similarity">
    <text evidence="2">Belongs to the CONSTANS family.</text>
</comment>
<dbReference type="InterPro" id="IPR049808">
    <property type="entry name" value="CONSTANS-like_Bbox1"/>
</dbReference>
<comment type="subcellular location">
    <subcellularLocation>
        <location evidence="1 8">Nucleus</location>
    </subcellularLocation>
</comment>
<dbReference type="Pfam" id="PF06203">
    <property type="entry name" value="CCT"/>
    <property type="match status" value="1"/>
</dbReference>
<sequence length="424" mass="47839">MEPMVCSDKKVANAVSAKSSRACDNCVRKRARWYCAADDAFLCQSCDSSVHSANPLARRHERVRLKTSSSSSIKSSQNDEDESRNSTWHQGFTRKARTPRPNKKHNPRPDFNSYEPVPEINCSEENSYDDEQLLYRVPIFDPFVTEMCTTSADSNGLGFPSESKPVLMDDFNMNNFLPTEMDLAEFAADVESLLGNGFENEAFDMAGLGILDCGDEEERLKGSRLVKDEGEECEEVINHHHHHHQVDGELNFDYESPVLGEEEDNKGFNVKSGVMMNNFEVSNNNNNNKVCDDSRKIILRLDYDGVISAWDDQKSPWMTGERPDLDSGECWPDCVGICGTMHGYGGTGMMMGKHASVMADRGREARVSRYREKRRTRLFSKKIRYEVRKLNAEKRPRMKGRFVKRSNFVAAAAAAAAAAFTFAQ</sequence>
<dbReference type="GO" id="GO:0008270">
    <property type="term" value="F:zinc ion binding"/>
    <property type="evidence" value="ECO:0007669"/>
    <property type="project" value="UniProtKB-KW"/>
</dbReference>
<evidence type="ECO:0000256" key="1">
    <source>
        <dbReference type="ARBA" id="ARBA00004123"/>
    </source>
</evidence>
<evidence type="ECO:0000256" key="3">
    <source>
        <dbReference type="ARBA" id="ARBA00022723"/>
    </source>
</evidence>
<dbReference type="GO" id="GO:0005634">
    <property type="term" value="C:nucleus"/>
    <property type="evidence" value="ECO:0007669"/>
    <property type="project" value="UniProtKB-SubCell"/>
</dbReference>
<dbReference type="SMART" id="SM00336">
    <property type="entry name" value="BBOX"/>
    <property type="match status" value="1"/>
</dbReference>
<dbReference type="InterPro" id="IPR010402">
    <property type="entry name" value="CCT_domain"/>
</dbReference>
<feature type="domain" description="CCT" evidence="11">
    <location>
        <begin position="363"/>
        <end position="405"/>
    </location>
</feature>
<reference evidence="13" key="1">
    <citation type="journal article" date="2024" name="IScience">
        <title>Strigolactones Initiate the Formation of Haustorium-like Structures in Castilleja.</title>
        <authorList>
            <person name="Buerger M."/>
            <person name="Peterson D."/>
            <person name="Chory J."/>
        </authorList>
    </citation>
    <scope>NUCLEOTIDE SEQUENCE [LARGE SCALE GENOMIC DNA]</scope>
</reference>
<evidence type="ECO:0000313" key="12">
    <source>
        <dbReference type="EMBL" id="KAL3631330.1"/>
    </source>
</evidence>
<dbReference type="InterPro" id="IPR052453">
    <property type="entry name" value="CONSTANS-like_ZF"/>
</dbReference>
<evidence type="ECO:0000256" key="8">
    <source>
        <dbReference type="PROSITE-ProRule" id="PRU00357"/>
    </source>
</evidence>
<dbReference type="EMBL" id="JAVIJP010000032">
    <property type="protein sequence ID" value="KAL3631330.1"/>
    <property type="molecule type" value="Genomic_DNA"/>
</dbReference>
<dbReference type="Pfam" id="PF00643">
    <property type="entry name" value="zf-B_box"/>
    <property type="match status" value="1"/>
</dbReference>
<name>A0ABD3CRH2_9LAMI</name>
<evidence type="ECO:0000256" key="6">
    <source>
        <dbReference type="ARBA" id="ARBA00023242"/>
    </source>
</evidence>
<protein>
    <submittedName>
        <fullName evidence="12">Uncharacterized protein</fullName>
    </submittedName>
</protein>
<accession>A0ABD3CRH2</accession>
<organism evidence="12 13">
    <name type="scientific">Castilleja foliolosa</name>
    <dbReference type="NCBI Taxonomy" id="1961234"/>
    <lineage>
        <taxon>Eukaryota</taxon>
        <taxon>Viridiplantae</taxon>
        <taxon>Streptophyta</taxon>
        <taxon>Embryophyta</taxon>
        <taxon>Tracheophyta</taxon>
        <taxon>Spermatophyta</taxon>
        <taxon>Magnoliopsida</taxon>
        <taxon>eudicotyledons</taxon>
        <taxon>Gunneridae</taxon>
        <taxon>Pentapetalae</taxon>
        <taxon>asterids</taxon>
        <taxon>lamiids</taxon>
        <taxon>Lamiales</taxon>
        <taxon>Orobanchaceae</taxon>
        <taxon>Pedicularideae</taxon>
        <taxon>Castillejinae</taxon>
        <taxon>Castilleja</taxon>
    </lineage>
</organism>